<evidence type="ECO:0000313" key="4">
    <source>
        <dbReference type="Proteomes" id="UP000722791"/>
    </source>
</evidence>
<feature type="compositionally biased region" description="Low complexity" evidence="1">
    <location>
        <begin position="642"/>
        <end position="655"/>
    </location>
</feature>
<evidence type="ECO:0000313" key="2">
    <source>
        <dbReference type="EMBL" id="GIL69798.1"/>
    </source>
</evidence>
<evidence type="ECO:0000313" key="3">
    <source>
        <dbReference type="EMBL" id="GIM05715.1"/>
    </source>
</evidence>
<dbReference type="EMBL" id="BNCP01000001">
    <property type="protein sequence ID" value="GIL69798.1"/>
    <property type="molecule type" value="Genomic_DNA"/>
</dbReference>
<feature type="region of interest" description="Disordered" evidence="1">
    <location>
        <begin position="642"/>
        <end position="665"/>
    </location>
</feature>
<protein>
    <submittedName>
        <fullName evidence="3">Uncharacterized protein</fullName>
    </submittedName>
</protein>
<organism evidence="3 4">
    <name type="scientific">Volvox reticuliferus</name>
    <dbReference type="NCBI Taxonomy" id="1737510"/>
    <lineage>
        <taxon>Eukaryota</taxon>
        <taxon>Viridiplantae</taxon>
        <taxon>Chlorophyta</taxon>
        <taxon>core chlorophytes</taxon>
        <taxon>Chlorophyceae</taxon>
        <taxon>CS clade</taxon>
        <taxon>Chlamydomonadales</taxon>
        <taxon>Volvocaceae</taxon>
        <taxon>Volvox</taxon>
    </lineage>
</organism>
<evidence type="ECO:0000256" key="1">
    <source>
        <dbReference type="SAM" id="MobiDB-lite"/>
    </source>
</evidence>
<feature type="compositionally biased region" description="Low complexity" evidence="1">
    <location>
        <begin position="582"/>
        <end position="594"/>
    </location>
</feature>
<evidence type="ECO:0000313" key="5">
    <source>
        <dbReference type="Proteomes" id="UP000747110"/>
    </source>
</evidence>
<feature type="compositionally biased region" description="Polar residues" evidence="1">
    <location>
        <begin position="541"/>
        <end position="563"/>
    </location>
</feature>
<dbReference type="OrthoDB" id="551959at2759"/>
<proteinExistence type="predicted"/>
<feature type="compositionally biased region" description="Gly residues" evidence="1">
    <location>
        <begin position="384"/>
        <end position="398"/>
    </location>
</feature>
<feature type="compositionally biased region" description="Polar residues" evidence="1">
    <location>
        <begin position="15"/>
        <end position="30"/>
    </location>
</feature>
<dbReference type="Proteomes" id="UP000747110">
    <property type="component" value="Unassembled WGS sequence"/>
</dbReference>
<comment type="caution">
    <text evidence="3">The sequence shown here is derived from an EMBL/GenBank/DDBJ whole genome shotgun (WGS) entry which is preliminary data.</text>
</comment>
<name>A0A8J4GEW1_9CHLO</name>
<dbReference type="AlphaFoldDB" id="A0A8J4GEW1"/>
<gene>
    <name evidence="2" type="ORF">Vretifemale_613</name>
    <name evidence="3" type="ORF">Vretimale_10155</name>
</gene>
<feature type="region of interest" description="Disordered" evidence="1">
    <location>
        <begin position="541"/>
        <end position="596"/>
    </location>
</feature>
<dbReference type="EMBL" id="BNCQ01000019">
    <property type="protein sequence ID" value="GIM05715.1"/>
    <property type="molecule type" value="Genomic_DNA"/>
</dbReference>
<accession>A0A8J4GEW1</accession>
<reference evidence="3" key="1">
    <citation type="journal article" date="2021" name="Proc. Natl. Acad. Sci. U.S.A.">
        <title>Three genomes in the algal genus Volvox reveal the fate of a haploid sex-determining region after a transition to homothallism.</title>
        <authorList>
            <person name="Yamamoto K."/>
            <person name="Hamaji T."/>
            <person name="Kawai-Toyooka H."/>
            <person name="Matsuzaki R."/>
            <person name="Takahashi F."/>
            <person name="Nishimura Y."/>
            <person name="Kawachi M."/>
            <person name="Noguchi H."/>
            <person name="Minakuchi Y."/>
            <person name="Umen J.G."/>
            <person name="Toyoda A."/>
            <person name="Nozaki H."/>
        </authorList>
    </citation>
    <scope>NUCLEOTIDE SEQUENCE</scope>
    <source>
        <strain evidence="3">NIES-3785</strain>
        <strain evidence="2">NIES-3786</strain>
    </source>
</reference>
<dbReference type="Proteomes" id="UP000722791">
    <property type="component" value="Unassembled WGS sequence"/>
</dbReference>
<feature type="region of interest" description="Disordered" evidence="1">
    <location>
        <begin position="342"/>
        <end position="432"/>
    </location>
</feature>
<feature type="region of interest" description="Disordered" evidence="1">
    <location>
        <begin position="1023"/>
        <end position="1044"/>
    </location>
</feature>
<sequence>MKSVDRAGAAGASFLAQSSKPGAQTSGVENWSSGNLCTANIVGFLASNASSCGPSEPLPTAKSAPFSDRSSLAVLHEQGDSIEVKTEDEEVKLAMPTREGSVGPASSLLYAVGKRTSSQAFSGNDASMQIHPALPRRPRWLSELAVGLSEDLLADHPHCASSQQRDQMPSFLRAVGQANTEFQSSQEVLEQLPEVMGAAILTECQSSGDIRGRCPESTSTLPAAPASKYSVLSGLSIGSSGTLSALLSGTSPAILEQLIAAALTGRTAASASAPAPDQVQASLAAASICSPEGVGGVAMRSKSFGSQYVHPEESQFAGPELTRRLQGGPDTGLDLSSRVSATTVQGREHLSARTAANASEVAKGSASGSGDDVSLTAPVSGQAARGGSGLDGEAGCGGVKDDDDGRGCENGIESTVSNLGGPGHSGNSDSVPSGFIGTSAVLPVPAAVLQPSITWESSARAAAGALAVTAPNLAGESAAGPAAQRASATPPDPPLVQASVPVSAQLGAAIPPELAARLKKPVRIIQPISQTWVEETLQCASGATRPPGSSNSRAGATAASTRGKQCPPSAPVGSDIDPKQQATSAPTGGSAAAAMLPPTYDSNATTVSATWTVGTSPFTSSFGPGASGDAAVADPGPVGAADADAGCGASATAAPQEGAGPIAPGLDVPTSGQTIAALLGGSVPAGLLKPSRGVARSQSDRFCGPLNLEGLVAAQLPQQPAPAPFLPQRQPSASTGTASASCLGKVQGELTLLYQWYTANKTVYLDQAQRQLQRAEVLTAAHGVAASGGSGGGDAAAAASAKAEFGEAMRAFETAHNIMSVCGRVEQQWLSAAGLAGAGTDWRQLQVASPPLPRQGPMQPEADASGARLAVDMALDESAMDQAIHGPSAASAPLRTSGWANGASAALEVAAALVESVFRGQQTARGPSGMAPGSLAEQPAGAGPLPLAVRWDAKRRPVVGSGPLAVGEFCPQPTIGLPLSQAAQGPLSAAGTAAACASSAVAVAPPPAAPTMVAPMPLVMPPPLSPTTAAATPPIGPRSQATPA</sequence>
<feature type="region of interest" description="Disordered" evidence="1">
    <location>
        <begin position="1"/>
        <end position="30"/>
    </location>
</feature>
<keyword evidence="5" id="KW-1185">Reference proteome</keyword>